<dbReference type="Proteomes" id="UP000187429">
    <property type="component" value="Unassembled WGS sequence"/>
</dbReference>
<evidence type="ECO:0000313" key="1">
    <source>
        <dbReference type="EMBL" id="OMJ27502.1"/>
    </source>
</evidence>
<comment type="caution">
    <text evidence="1">The sequence shown here is derived from an EMBL/GenBank/DDBJ whole genome shotgun (WGS) entry which is preliminary data.</text>
</comment>
<proteinExistence type="predicted"/>
<dbReference type="AlphaFoldDB" id="A0A1R1YKR8"/>
<accession>A0A1R1YKR8</accession>
<gene>
    <name evidence="1" type="ORF">AYI69_g3063</name>
</gene>
<organism evidence="1 2">
    <name type="scientific">Smittium culicis</name>
    <dbReference type="NCBI Taxonomy" id="133412"/>
    <lineage>
        <taxon>Eukaryota</taxon>
        <taxon>Fungi</taxon>
        <taxon>Fungi incertae sedis</taxon>
        <taxon>Zoopagomycota</taxon>
        <taxon>Kickxellomycotina</taxon>
        <taxon>Harpellomycetes</taxon>
        <taxon>Harpellales</taxon>
        <taxon>Legeriomycetaceae</taxon>
        <taxon>Smittium</taxon>
    </lineage>
</organism>
<sequence>MAQLQVRIHSLKVNPAVFFLDYSVHRPPLDDRQAISSFPVEYRDYSLTVYILSAKIFDPPGTPGHPGSHPGLLRCLDEGELKIACQDPGVYWANTGGSLEFTDNRPIHIPLSIHSIAQVGVLVGRDNFLAMLGHISSQLPAIIITSNLEAFTAISQVSEHTVMAFSAACKSADDSANSTASSANSSLGIREVSPGTRTPRMFLNISLM</sequence>
<name>A0A1R1YKR8_9FUNG</name>
<keyword evidence="2" id="KW-1185">Reference proteome</keyword>
<protein>
    <submittedName>
        <fullName evidence="1">Uncharacterized protein</fullName>
    </submittedName>
</protein>
<dbReference type="EMBL" id="LSSM01000981">
    <property type="protein sequence ID" value="OMJ27502.1"/>
    <property type="molecule type" value="Genomic_DNA"/>
</dbReference>
<reference evidence="2" key="1">
    <citation type="submission" date="2017-01" db="EMBL/GenBank/DDBJ databases">
        <authorList>
            <person name="Wang Y."/>
            <person name="White M."/>
            <person name="Kvist S."/>
            <person name="Moncalvo J.-M."/>
        </authorList>
    </citation>
    <scope>NUCLEOTIDE SEQUENCE [LARGE SCALE GENOMIC DNA]</scope>
    <source>
        <strain evidence="2">ID-206-W2</strain>
    </source>
</reference>
<evidence type="ECO:0000313" key="2">
    <source>
        <dbReference type="Proteomes" id="UP000187429"/>
    </source>
</evidence>